<proteinExistence type="predicted"/>
<keyword evidence="2" id="KW-1185">Reference proteome</keyword>
<protein>
    <recommendedName>
        <fullName evidence="3">Polymerase nucleotidyl transferase domain-containing protein</fullName>
    </recommendedName>
</protein>
<evidence type="ECO:0000313" key="2">
    <source>
        <dbReference type="Proteomes" id="UP001220022"/>
    </source>
</evidence>
<evidence type="ECO:0000313" key="1">
    <source>
        <dbReference type="EMBL" id="MDF2256751.1"/>
    </source>
</evidence>
<sequence>MDALTGETTREHSDLDLVVLLDQVDPVRTTLEQSGSGRLLRDWLPTALAVGAGWWTLRRRDV</sequence>
<dbReference type="Gene3D" id="3.30.460.40">
    <property type="match status" value="1"/>
</dbReference>
<dbReference type="Proteomes" id="UP001220022">
    <property type="component" value="Unassembled WGS sequence"/>
</dbReference>
<evidence type="ECO:0008006" key="3">
    <source>
        <dbReference type="Google" id="ProtNLM"/>
    </source>
</evidence>
<accession>A0ABT5YYS2</accession>
<name>A0ABT5YYS2_9ACTN</name>
<reference evidence="1 2" key="1">
    <citation type="submission" date="2023-03" db="EMBL/GenBank/DDBJ databases">
        <title>Draft genome sequence of type strain Streptomyces ferralitis JCM 14344.</title>
        <authorList>
            <person name="Klaysubun C."/>
            <person name="Duangmal K."/>
        </authorList>
    </citation>
    <scope>NUCLEOTIDE SEQUENCE [LARGE SCALE GENOMIC DNA]</scope>
    <source>
        <strain evidence="1 2">JCM 14344</strain>
    </source>
</reference>
<dbReference type="EMBL" id="JARHTQ010000007">
    <property type="protein sequence ID" value="MDF2256751.1"/>
    <property type="molecule type" value="Genomic_DNA"/>
</dbReference>
<comment type="caution">
    <text evidence="1">The sequence shown here is derived from an EMBL/GenBank/DDBJ whole genome shotgun (WGS) entry which is preliminary data.</text>
</comment>
<organism evidence="1 2">
    <name type="scientific">Streptantibioticus ferralitis</name>
    <dbReference type="NCBI Taxonomy" id="236510"/>
    <lineage>
        <taxon>Bacteria</taxon>
        <taxon>Bacillati</taxon>
        <taxon>Actinomycetota</taxon>
        <taxon>Actinomycetes</taxon>
        <taxon>Kitasatosporales</taxon>
        <taxon>Streptomycetaceae</taxon>
        <taxon>Streptantibioticus</taxon>
    </lineage>
</organism>
<gene>
    <name evidence="1" type="ORF">P2L57_13755</name>
</gene>
<dbReference type="RefSeq" id="WP_275813523.1">
    <property type="nucleotide sequence ID" value="NZ_BAAANM010000001.1"/>
</dbReference>
<dbReference type="Pfam" id="PF10706">
    <property type="entry name" value="Aminoglyc_resit"/>
    <property type="match status" value="1"/>
</dbReference>
<dbReference type="InterPro" id="IPR019646">
    <property type="entry name" value="Aminoglyc_AdlTrfase"/>
</dbReference>